<dbReference type="Proteomes" id="UP000828390">
    <property type="component" value="Unassembled WGS sequence"/>
</dbReference>
<gene>
    <name evidence="1" type="ORF">DPMN_082032</name>
</gene>
<protein>
    <submittedName>
        <fullName evidence="1">Uncharacterized protein</fullName>
    </submittedName>
</protein>
<dbReference type="AlphaFoldDB" id="A0A9D3Y9Z3"/>
<organism evidence="1 2">
    <name type="scientific">Dreissena polymorpha</name>
    <name type="common">Zebra mussel</name>
    <name type="synonym">Mytilus polymorpha</name>
    <dbReference type="NCBI Taxonomy" id="45954"/>
    <lineage>
        <taxon>Eukaryota</taxon>
        <taxon>Metazoa</taxon>
        <taxon>Spiralia</taxon>
        <taxon>Lophotrochozoa</taxon>
        <taxon>Mollusca</taxon>
        <taxon>Bivalvia</taxon>
        <taxon>Autobranchia</taxon>
        <taxon>Heteroconchia</taxon>
        <taxon>Euheterodonta</taxon>
        <taxon>Imparidentia</taxon>
        <taxon>Neoheterodontei</taxon>
        <taxon>Myida</taxon>
        <taxon>Dreissenoidea</taxon>
        <taxon>Dreissenidae</taxon>
        <taxon>Dreissena</taxon>
    </lineage>
</organism>
<accession>A0A9D3Y9Z3</accession>
<proteinExistence type="predicted"/>
<keyword evidence="2" id="KW-1185">Reference proteome</keyword>
<comment type="caution">
    <text evidence="1">The sequence shown here is derived from an EMBL/GenBank/DDBJ whole genome shotgun (WGS) entry which is preliminary data.</text>
</comment>
<reference evidence="1" key="2">
    <citation type="submission" date="2020-11" db="EMBL/GenBank/DDBJ databases">
        <authorList>
            <person name="McCartney M.A."/>
            <person name="Auch B."/>
            <person name="Kono T."/>
            <person name="Mallez S."/>
            <person name="Becker A."/>
            <person name="Gohl D.M."/>
            <person name="Silverstein K.A.T."/>
            <person name="Koren S."/>
            <person name="Bechman K.B."/>
            <person name="Herman A."/>
            <person name="Abrahante J.E."/>
            <person name="Garbe J."/>
        </authorList>
    </citation>
    <scope>NUCLEOTIDE SEQUENCE</scope>
    <source>
        <strain evidence="1">Duluth1</strain>
        <tissue evidence="1">Whole animal</tissue>
    </source>
</reference>
<dbReference type="EMBL" id="JAIWYP010000016">
    <property type="protein sequence ID" value="KAH3694592.1"/>
    <property type="molecule type" value="Genomic_DNA"/>
</dbReference>
<evidence type="ECO:0000313" key="2">
    <source>
        <dbReference type="Proteomes" id="UP000828390"/>
    </source>
</evidence>
<sequence length="77" mass="8705">MHNFHERSICGIIFLLRQIPVDRAGFEPGTSRSLSQCSTITPLLTLTRRLHNFTAASAGLRVLSLMHYTCEEDVFLN</sequence>
<evidence type="ECO:0000313" key="1">
    <source>
        <dbReference type="EMBL" id="KAH3694592.1"/>
    </source>
</evidence>
<name>A0A9D3Y9Z3_DREPO</name>
<reference evidence="1" key="1">
    <citation type="journal article" date="2019" name="bioRxiv">
        <title>The Genome of the Zebra Mussel, Dreissena polymorpha: A Resource for Invasive Species Research.</title>
        <authorList>
            <person name="McCartney M.A."/>
            <person name="Auch B."/>
            <person name="Kono T."/>
            <person name="Mallez S."/>
            <person name="Zhang Y."/>
            <person name="Obille A."/>
            <person name="Becker A."/>
            <person name="Abrahante J.E."/>
            <person name="Garbe J."/>
            <person name="Badalamenti J.P."/>
            <person name="Herman A."/>
            <person name="Mangelson H."/>
            <person name="Liachko I."/>
            <person name="Sullivan S."/>
            <person name="Sone E.D."/>
            <person name="Koren S."/>
            <person name="Silverstein K.A.T."/>
            <person name="Beckman K.B."/>
            <person name="Gohl D.M."/>
        </authorList>
    </citation>
    <scope>NUCLEOTIDE SEQUENCE</scope>
    <source>
        <strain evidence="1">Duluth1</strain>
        <tissue evidence="1">Whole animal</tissue>
    </source>
</reference>